<name>A0ACC1K6Q3_9FUNG</name>
<keyword evidence="2" id="KW-1185">Reference proteome</keyword>
<accession>A0ACC1K6Q3</accession>
<feature type="non-terminal residue" evidence="1">
    <location>
        <position position="672"/>
    </location>
</feature>
<dbReference type="Proteomes" id="UP001140234">
    <property type="component" value="Unassembled WGS sequence"/>
</dbReference>
<protein>
    <submittedName>
        <fullName evidence="1">RNA-binding ribosome biosynthesis protein mak21</fullName>
    </submittedName>
</protein>
<organism evidence="1 2">
    <name type="scientific">Coemansia nantahalensis</name>
    <dbReference type="NCBI Taxonomy" id="2789366"/>
    <lineage>
        <taxon>Eukaryota</taxon>
        <taxon>Fungi</taxon>
        <taxon>Fungi incertae sedis</taxon>
        <taxon>Zoopagomycota</taxon>
        <taxon>Kickxellomycotina</taxon>
        <taxon>Kickxellomycetes</taxon>
        <taxon>Kickxellales</taxon>
        <taxon>Kickxellaceae</taxon>
        <taxon>Coemansia</taxon>
    </lineage>
</organism>
<evidence type="ECO:0000313" key="1">
    <source>
        <dbReference type="EMBL" id="KAJ2774558.1"/>
    </source>
</evidence>
<reference evidence="1" key="1">
    <citation type="submission" date="2022-07" db="EMBL/GenBank/DDBJ databases">
        <title>Phylogenomic reconstructions and comparative analyses of Kickxellomycotina fungi.</title>
        <authorList>
            <person name="Reynolds N.K."/>
            <person name="Stajich J.E."/>
            <person name="Barry K."/>
            <person name="Grigoriev I.V."/>
            <person name="Crous P."/>
            <person name="Smith M.E."/>
        </authorList>
    </citation>
    <scope>NUCLEOTIDE SEQUENCE</scope>
    <source>
        <strain evidence="1">CBS 109366</strain>
    </source>
</reference>
<comment type="caution">
    <text evidence="1">The sequence shown here is derived from an EMBL/GenBank/DDBJ whole genome shotgun (WGS) entry which is preliminary data.</text>
</comment>
<evidence type="ECO:0000313" key="2">
    <source>
        <dbReference type="Proteomes" id="UP001140234"/>
    </source>
</evidence>
<gene>
    <name evidence="1" type="primary">MAK21</name>
    <name evidence="1" type="ORF">IWQ57_000766</name>
</gene>
<dbReference type="EMBL" id="JANBUJ010000088">
    <property type="protein sequence ID" value="KAJ2774558.1"/>
    <property type="molecule type" value="Genomic_DNA"/>
</dbReference>
<proteinExistence type="predicted"/>
<sequence>MASRARAAARGNRKQKAAPGDDGKELWEEIQKLGGDKADLELLRGVDDGTAGKPAKAAAASDASLHGDLADLVKSLGLATSAPEFADIVKQAPEKKAKAKADEKAAKPQPAADAAGNDAGNAKAKAKDKPTKELKAKDAEPKAKGRQAREPKAKGGEPKAKGKGPVPDDEAEPTPGFKIKSAKDAKPLGKGGRLVVRPAPQWFSIELDALTVDEDAAKPSEEEALQKLQFAEQLLERENELYEQGGLQQRSLSTADRSFVSNILSSGTLTDRVSALTLIVQESPVHNLRSLRQLMQMVQKKNRREALLAVGCVKDLMLLNLLPADRKLKHFVDQPIAAAGVTNAHWILWAFEDKLKRHYFDLIQVMEAMSYDPVLHTRQNMVAFFEDLLEKKPEQEQNLLRLLVNKLGDKERQLAAKASYLILRLLNAHPNMKHIVVRTIQELLLTRSSTKERAQYYTMITLNQVVLSSKDAATANLLLDVYFTFFKKLLGATAAADAEAEEPSAEGASKPAGPAAKKGAKQVRMGQKALRQAKEEAEKKRTEEERSMDNRLLAAILTGLNRALPFCQLEDSVMDRHIGTIFQIAHAGNFNTVVQSLVLLSQIARMRPAVSDRFYRTLYDSLLDPRLDQTSKKAMYLNVLFRALKADTDAARVMAFLKRIMQVCLYSQAELA</sequence>